<proteinExistence type="predicted"/>
<feature type="transmembrane region" description="Helical" evidence="1">
    <location>
        <begin position="103"/>
        <end position="123"/>
    </location>
</feature>
<name>A0A0M0BN07_9ARCH</name>
<keyword evidence="1" id="KW-1133">Transmembrane helix</keyword>
<feature type="transmembrane region" description="Helical" evidence="1">
    <location>
        <begin position="135"/>
        <end position="156"/>
    </location>
</feature>
<feature type="transmembrane region" description="Helical" evidence="1">
    <location>
        <begin position="72"/>
        <end position="91"/>
    </location>
</feature>
<protein>
    <recommendedName>
        <fullName evidence="2">DUF1616 domain-containing protein</fullName>
    </recommendedName>
</protein>
<feature type="transmembrane region" description="Helical" evidence="1">
    <location>
        <begin position="162"/>
        <end position="182"/>
    </location>
</feature>
<accession>A0A0M0BN07</accession>
<evidence type="ECO:0000256" key="1">
    <source>
        <dbReference type="SAM" id="Phobius"/>
    </source>
</evidence>
<evidence type="ECO:0000313" key="4">
    <source>
        <dbReference type="Proteomes" id="UP000037237"/>
    </source>
</evidence>
<evidence type="ECO:0000313" key="3">
    <source>
        <dbReference type="EMBL" id="KON29819.1"/>
    </source>
</evidence>
<gene>
    <name evidence="3" type="ORF">AC477_05480</name>
</gene>
<dbReference type="Proteomes" id="UP000037237">
    <property type="component" value="Unassembled WGS sequence"/>
</dbReference>
<feature type="domain" description="DUF1616" evidence="2">
    <location>
        <begin position="85"/>
        <end position="186"/>
    </location>
</feature>
<reference evidence="3 4" key="1">
    <citation type="submission" date="2015-06" db="EMBL/GenBank/DDBJ databases">
        <title>New insights into the roles of widespread benthic archaea in carbon and nitrogen cycling.</title>
        <authorList>
            <person name="Lazar C.S."/>
            <person name="Baker B.J."/>
            <person name="Seitz K.W."/>
            <person name="Hyde A.S."/>
            <person name="Dick G.J."/>
            <person name="Hinrichs K.-U."/>
            <person name="Teske A.P."/>
        </authorList>
    </citation>
    <scope>NUCLEOTIDE SEQUENCE [LARGE SCALE GENOMIC DNA]</scope>
    <source>
        <strain evidence="3">SG8-32-1</strain>
    </source>
</reference>
<organism evidence="3 4">
    <name type="scientific">miscellaneous Crenarchaeota group-1 archaeon SG8-32-1</name>
    <dbReference type="NCBI Taxonomy" id="1685124"/>
    <lineage>
        <taxon>Archaea</taxon>
        <taxon>Candidatus Bathyarchaeota</taxon>
        <taxon>MCG-1</taxon>
    </lineage>
</organism>
<dbReference type="EMBL" id="LFWU01000142">
    <property type="protein sequence ID" value="KON29819.1"/>
    <property type="molecule type" value="Genomic_DNA"/>
</dbReference>
<sequence length="188" mass="21250">MSSIRKTILDVLDSKHPENVKELILLVQEQVESSTEEIQQQIKSLHKQGLVTLEEPTSHQSFFSFIRNKQSLWFWIILVISAFSLFSILFINETQTTLAYIRYSFGFVLVAFLPGYCLTEALFPKNQTLDLIERITFSIGLSFAITALVGLFLSFTPFGLKLSTALPSLGGIVIILAITALVRKYQKQ</sequence>
<comment type="caution">
    <text evidence="3">The sequence shown here is derived from an EMBL/GenBank/DDBJ whole genome shotgun (WGS) entry which is preliminary data.</text>
</comment>
<dbReference type="AlphaFoldDB" id="A0A0M0BN07"/>
<dbReference type="Pfam" id="PF07760">
    <property type="entry name" value="DUF1616"/>
    <property type="match status" value="1"/>
</dbReference>
<evidence type="ECO:0000259" key="2">
    <source>
        <dbReference type="Pfam" id="PF07760"/>
    </source>
</evidence>
<keyword evidence="1" id="KW-0472">Membrane</keyword>
<keyword evidence="1" id="KW-0812">Transmembrane</keyword>
<dbReference type="InterPro" id="IPR011674">
    <property type="entry name" value="DUF1616"/>
</dbReference>